<accession>A0AAD3RWC7</accession>
<feature type="region of interest" description="Disordered" evidence="1">
    <location>
        <begin position="49"/>
        <end position="73"/>
    </location>
</feature>
<gene>
    <name evidence="2" type="ORF">Nepgr_000315</name>
</gene>
<evidence type="ECO:0000256" key="1">
    <source>
        <dbReference type="SAM" id="MobiDB-lite"/>
    </source>
</evidence>
<sequence>MASCGEEALMPVVVGVADGGGFAKRKSSRRPTVFVGSVLNGGAYREKRTGERCRSVQDRGRSSSVRRWSTAGDGGTPAIDWPWVAGGVSRSCTA</sequence>
<dbReference type="Proteomes" id="UP001279734">
    <property type="component" value="Unassembled WGS sequence"/>
</dbReference>
<dbReference type="AlphaFoldDB" id="A0AAD3RWC7"/>
<keyword evidence="3" id="KW-1185">Reference proteome</keyword>
<reference evidence="2" key="1">
    <citation type="submission" date="2023-05" db="EMBL/GenBank/DDBJ databases">
        <title>Nepenthes gracilis genome sequencing.</title>
        <authorList>
            <person name="Fukushima K."/>
        </authorList>
    </citation>
    <scope>NUCLEOTIDE SEQUENCE</scope>
    <source>
        <strain evidence="2">SING2019-196</strain>
    </source>
</reference>
<name>A0AAD3RWC7_NEPGR</name>
<protein>
    <submittedName>
        <fullName evidence="2">Uncharacterized protein</fullName>
    </submittedName>
</protein>
<comment type="caution">
    <text evidence="2">The sequence shown here is derived from an EMBL/GenBank/DDBJ whole genome shotgun (WGS) entry which is preliminary data.</text>
</comment>
<organism evidence="2 3">
    <name type="scientific">Nepenthes gracilis</name>
    <name type="common">Slender pitcher plant</name>
    <dbReference type="NCBI Taxonomy" id="150966"/>
    <lineage>
        <taxon>Eukaryota</taxon>
        <taxon>Viridiplantae</taxon>
        <taxon>Streptophyta</taxon>
        <taxon>Embryophyta</taxon>
        <taxon>Tracheophyta</taxon>
        <taxon>Spermatophyta</taxon>
        <taxon>Magnoliopsida</taxon>
        <taxon>eudicotyledons</taxon>
        <taxon>Gunneridae</taxon>
        <taxon>Pentapetalae</taxon>
        <taxon>Caryophyllales</taxon>
        <taxon>Nepenthaceae</taxon>
        <taxon>Nepenthes</taxon>
    </lineage>
</organism>
<evidence type="ECO:0000313" key="2">
    <source>
        <dbReference type="EMBL" id="GMG98475.1"/>
    </source>
</evidence>
<feature type="compositionally biased region" description="Basic and acidic residues" evidence="1">
    <location>
        <begin position="49"/>
        <end position="61"/>
    </location>
</feature>
<evidence type="ECO:0000313" key="3">
    <source>
        <dbReference type="Proteomes" id="UP001279734"/>
    </source>
</evidence>
<dbReference type="EMBL" id="BSYO01000001">
    <property type="protein sequence ID" value="GMG98475.1"/>
    <property type="molecule type" value="Genomic_DNA"/>
</dbReference>
<proteinExistence type="predicted"/>